<keyword evidence="3" id="KW-0446">Lipid-binding</keyword>
<dbReference type="InterPro" id="IPR011993">
    <property type="entry name" value="PH-like_dom_sf"/>
</dbReference>
<dbReference type="GO" id="GO:0005829">
    <property type="term" value="C:cytosol"/>
    <property type="evidence" value="ECO:0007669"/>
    <property type="project" value="TreeGrafter"/>
</dbReference>
<accession>A0A132AAH2</accession>
<protein>
    <submittedName>
        <fullName evidence="4">PH domain containing protein 3</fullName>
    </submittedName>
</protein>
<dbReference type="GO" id="GO:0016020">
    <property type="term" value="C:membrane"/>
    <property type="evidence" value="ECO:0007669"/>
    <property type="project" value="TreeGrafter"/>
</dbReference>
<dbReference type="VEuPathDB" id="VectorBase:SSCA003246"/>
<dbReference type="Proteomes" id="UP000616769">
    <property type="component" value="Unassembled WGS sequence"/>
</dbReference>
<dbReference type="SUPFAM" id="SSF50729">
    <property type="entry name" value="PH domain-like"/>
    <property type="match status" value="1"/>
</dbReference>
<organism evidence="4 5">
    <name type="scientific">Sarcoptes scabiei</name>
    <name type="common">Itch mite</name>
    <name type="synonym">Acarus scabiei</name>
    <dbReference type="NCBI Taxonomy" id="52283"/>
    <lineage>
        <taxon>Eukaryota</taxon>
        <taxon>Metazoa</taxon>
        <taxon>Ecdysozoa</taxon>
        <taxon>Arthropoda</taxon>
        <taxon>Chelicerata</taxon>
        <taxon>Arachnida</taxon>
        <taxon>Acari</taxon>
        <taxon>Acariformes</taxon>
        <taxon>Sarcoptiformes</taxon>
        <taxon>Astigmata</taxon>
        <taxon>Psoroptidia</taxon>
        <taxon>Sarcoptoidea</taxon>
        <taxon>Sarcoptidae</taxon>
        <taxon>Sarcoptinae</taxon>
        <taxon>Sarcoptes</taxon>
    </lineage>
</organism>
<comment type="caution">
    <text evidence="4">The sequence shown here is derived from an EMBL/GenBank/DDBJ whole genome shotgun (WGS) entry which is preliminary data.</text>
</comment>
<dbReference type="PANTHER" id="PTHR10972">
    <property type="entry name" value="OXYSTEROL-BINDING PROTEIN-RELATED"/>
    <property type="match status" value="1"/>
</dbReference>
<dbReference type="SMART" id="SM00233">
    <property type="entry name" value="PH"/>
    <property type="match status" value="1"/>
</dbReference>
<reference evidence="4 5" key="1">
    <citation type="journal article" date="2015" name="Parasit. Vectors">
        <title>Draft genome of the scabies mite.</title>
        <authorList>
            <person name="Rider S.D.Jr."/>
            <person name="Morgan M.S."/>
            <person name="Arlian L.G."/>
        </authorList>
    </citation>
    <scope>NUCLEOTIDE SEQUENCE [LARGE SCALE GENOMIC DNA]</scope>
    <source>
        <strain evidence="4">Arlian Lab</strain>
    </source>
</reference>
<dbReference type="PROSITE" id="PS50003">
    <property type="entry name" value="PH_DOMAIN"/>
    <property type="match status" value="1"/>
</dbReference>
<dbReference type="Gene3D" id="2.30.29.30">
    <property type="entry name" value="Pleckstrin-homology domain (PH domain)/Phosphotyrosine-binding domain (PTB)"/>
    <property type="match status" value="1"/>
</dbReference>
<evidence type="ECO:0000256" key="2">
    <source>
        <dbReference type="ARBA" id="ARBA00023055"/>
    </source>
</evidence>
<dbReference type="GO" id="GO:0032934">
    <property type="term" value="F:sterol binding"/>
    <property type="evidence" value="ECO:0007669"/>
    <property type="project" value="TreeGrafter"/>
</dbReference>
<dbReference type="InterPro" id="IPR000648">
    <property type="entry name" value="Oxysterol-bd"/>
</dbReference>
<dbReference type="AlphaFoldDB" id="A0A132AAH2"/>
<proteinExistence type="predicted"/>
<dbReference type="EMBL" id="JXLN01012099">
    <property type="protein sequence ID" value="KPM07991.1"/>
    <property type="molecule type" value="Genomic_DNA"/>
</dbReference>
<dbReference type="OrthoDB" id="14833at2759"/>
<dbReference type="Pfam" id="PF00169">
    <property type="entry name" value="PH"/>
    <property type="match status" value="1"/>
</dbReference>
<evidence type="ECO:0000256" key="3">
    <source>
        <dbReference type="ARBA" id="ARBA00023121"/>
    </source>
</evidence>
<dbReference type="GO" id="GO:0006869">
    <property type="term" value="P:lipid transport"/>
    <property type="evidence" value="ECO:0007669"/>
    <property type="project" value="UniProtKB-KW"/>
</dbReference>
<keyword evidence="1" id="KW-0813">Transport</keyword>
<evidence type="ECO:0000256" key="1">
    <source>
        <dbReference type="ARBA" id="ARBA00022448"/>
    </source>
</evidence>
<name>A0A132AAH2_SARSC</name>
<keyword evidence="2" id="KW-0445">Lipid transport</keyword>
<dbReference type="InterPro" id="IPR001849">
    <property type="entry name" value="PH_domain"/>
</dbReference>
<evidence type="ECO:0000313" key="5">
    <source>
        <dbReference type="Proteomes" id="UP000616769"/>
    </source>
</evidence>
<sequence>MVLDDEDQQPPKTLSTIAKENSIRSSSKELLNATKLTDEELDHLCSVMLRAKRFEEENRIFQGLLYKYTNVVKGWQYRWFIVHISNSYLEYFLPEDRKIPRGFYNLKNCQIIPSDEDSQTFTIHHITDDREILKLKASDAKDRQIWVDNLRLAVMRNDNVPIRTQLSVVEENHRLIVNMIEDLTNTDEDLLILKANSSAAVQSLERCLTAIEKL</sequence>
<evidence type="ECO:0000313" key="4">
    <source>
        <dbReference type="EMBL" id="KPM07991.1"/>
    </source>
</evidence>
<gene>
    <name evidence="4" type="ORF">QR98_0065040</name>
</gene>
<dbReference type="PANTHER" id="PTHR10972:SF141">
    <property type="entry name" value="OXYSTEROL-BINDING PROTEIN"/>
    <property type="match status" value="1"/>
</dbReference>